<dbReference type="EMBL" id="LVEA01000107">
    <property type="protein sequence ID" value="KYL00479.1"/>
    <property type="molecule type" value="Genomic_DNA"/>
</dbReference>
<accession>A0A162IGM4</accession>
<sequence>MELKEKMCDLSEFLIDKFIECCEKVNNWTPLKKTLVRLVVQLISSIIGVFLGLLIMAYLRAK</sequence>
<name>A0A162IGM4_9FUSO</name>
<evidence type="ECO:0000313" key="2">
    <source>
        <dbReference type="Proteomes" id="UP000075816"/>
    </source>
</evidence>
<dbReference type="RefSeq" id="WP_062623830.1">
    <property type="nucleotide sequence ID" value="NZ_CAXOUE010000018.1"/>
</dbReference>
<evidence type="ECO:0000313" key="1">
    <source>
        <dbReference type="EMBL" id="KYL00479.1"/>
    </source>
</evidence>
<proteinExistence type="predicted"/>
<dbReference type="AlphaFoldDB" id="A0A162IGM4"/>
<comment type="caution">
    <text evidence="1">The sequence shown here is derived from an EMBL/GenBank/DDBJ whole genome shotgun (WGS) entry which is preliminary data.</text>
</comment>
<organism evidence="1 2">
    <name type="scientific">Fusobacterium necrophorum subsp. funduliforme</name>
    <dbReference type="NCBI Taxonomy" id="143387"/>
    <lineage>
        <taxon>Bacteria</taxon>
        <taxon>Fusobacteriati</taxon>
        <taxon>Fusobacteriota</taxon>
        <taxon>Fusobacteriia</taxon>
        <taxon>Fusobacteriales</taxon>
        <taxon>Fusobacteriaceae</taxon>
        <taxon>Fusobacterium</taxon>
    </lineage>
</organism>
<dbReference type="Proteomes" id="UP000075816">
    <property type="component" value="Unassembled WGS sequence"/>
</dbReference>
<gene>
    <name evidence="1" type="ORF">A2J07_08255</name>
</gene>
<dbReference type="KEGG" id="fnf:BSQ88_07765"/>
<reference evidence="1 2" key="1">
    <citation type="submission" date="2016-03" db="EMBL/GenBank/DDBJ databases">
        <title>Comparative genomics of human isolates of Fusobacterium necrophorum.</title>
        <authorList>
            <person name="Jensen A."/>
            <person name="Bank S."/>
            <person name="Andersen P.S."/>
            <person name="Kristensen L.H."/>
            <person name="Prag J."/>
        </authorList>
    </citation>
    <scope>NUCLEOTIDE SEQUENCE [LARGE SCALE GENOMIC DNA]</scope>
    <source>
        <strain evidence="1 2">LS_1264</strain>
    </source>
</reference>
<dbReference type="GeneID" id="75076323"/>
<protein>
    <submittedName>
        <fullName evidence="1">Uncharacterized protein</fullName>
    </submittedName>
</protein>